<dbReference type="OrthoDB" id="300114at2759"/>
<reference evidence="1" key="1">
    <citation type="submission" date="2021-01" db="EMBL/GenBank/DDBJ databases">
        <authorList>
            <consortium name="Genoscope - CEA"/>
            <person name="William W."/>
        </authorList>
    </citation>
    <scope>NUCLEOTIDE SEQUENCE</scope>
</reference>
<organism evidence="1 2">
    <name type="scientific">Paramecium sonneborni</name>
    <dbReference type="NCBI Taxonomy" id="65129"/>
    <lineage>
        <taxon>Eukaryota</taxon>
        <taxon>Sar</taxon>
        <taxon>Alveolata</taxon>
        <taxon>Ciliophora</taxon>
        <taxon>Intramacronucleata</taxon>
        <taxon>Oligohymenophorea</taxon>
        <taxon>Peniculida</taxon>
        <taxon>Parameciidae</taxon>
        <taxon>Paramecium</taxon>
    </lineage>
</organism>
<gene>
    <name evidence="1" type="ORF">PSON_ATCC_30995.1.T0920200</name>
</gene>
<dbReference type="EMBL" id="CAJJDN010000092">
    <property type="protein sequence ID" value="CAD8109030.1"/>
    <property type="molecule type" value="Genomic_DNA"/>
</dbReference>
<proteinExistence type="predicted"/>
<dbReference type="AlphaFoldDB" id="A0A8S1Q0K3"/>
<keyword evidence="2" id="KW-1185">Reference proteome</keyword>
<evidence type="ECO:0000313" key="2">
    <source>
        <dbReference type="Proteomes" id="UP000692954"/>
    </source>
</evidence>
<comment type="caution">
    <text evidence="1">The sequence shown here is derived from an EMBL/GenBank/DDBJ whole genome shotgun (WGS) entry which is preliminary data.</text>
</comment>
<dbReference type="Proteomes" id="UP000692954">
    <property type="component" value="Unassembled WGS sequence"/>
</dbReference>
<protein>
    <submittedName>
        <fullName evidence="1">Uncharacterized protein</fullName>
    </submittedName>
</protein>
<sequence>MDIRSAIRNLISIVSNFITEPKLKTQLDYLYLLTTKSDSTLEEIEKLIINLGKNVSTHHRINSQPIVLPSPKQNKVQLIQGANKFAYSNRIPLKAAGFGSRIQCATPLKSNKDKDEKQKNISDRQISFKFETPKTSPKIVTEFKLFDQQLIDINQKIKMNTEIPLSSNTVPELQSELDSFSQNKITQNTLPIKNDFCISQPELEEKEKQYDLNNMSGRILQSINQNVKEMKLNTFKLIKVFENTFEIKTQSSLLQCSQVDASYASPFRKLQNPLFNGIRQKMTDQDLFNIQQNFLMKKLIVKARPNEVIQDEIPKLDLFFVTSVKG</sequence>
<name>A0A8S1Q0K3_9CILI</name>
<accession>A0A8S1Q0K3</accession>
<evidence type="ECO:0000313" key="1">
    <source>
        <dbReference type="EMBL" id="CAD8109030.1"/>
    </source>
</evidence>